<comment type="caution">
    <text evidence="1">The sequence shown here is derived from an EMBL/GenBank/DDBJ whole genome shotgun (WGS) entry which is preliminary data.</text>
</comment>
<dbReference type="AlphaFoldDB" id="A0A4Y7SQ62"/>
<protein>
    <submittedName>
        <fullName evidence="1">Uncharacterized protein</fullName>
    </submittedName>
</protein>
<dbReference type="EMBL" id="QPFP01000079">
    <property type="protein sequence ID" value="TEB23369.1"/>
    <property type="molecule type" value="Genomic_DNA"/>
</dbReference>
<dbReference type="Proteomes" id="UP000298030">
    <property type="component" value="Unassembled WGS sequence"/>
</dbReference>
<name>A0A4Y7SQ62_COPMI</name>
<evidence type="ECO:0000313" key="2">
    <source>
        <dbReference type="Proteomes" id="UP000298030"/>
    </source>
</evidence>
<reference evidence="1 2" key="1">
    <citation type="journal article" date="2019" name="Nat. Ecol. Evol.">
        <title>Megaphylogeny resolves global patterns of mushroom evolution.</title>
        <authorList>
            <person name="Varga T."/>
            <person name="Krizsan K."/>
            <person name="Foldi C."/>
            <person name="Dima B."/>
            <person name="Sanchez-Garcia M."/>
            <person name="Sanchez-Ramirez S."/>
            <person name="Szollosi G.J."/>
            <person name="Szarkandi J.G."/>
            <person name="Papp V."/>
            <person name="Albert L."/>
            <person name="Andreopoulos W."/>
            <person name="Angelini C."/>
            <person name="Antonin V."/>
            <person name="Barry K.W."/>
            <person name="Bougher N.L."/>
            <person name="Buchanan P."/>
            <person name="Buyck B."/>
            <person name="Bense V."/>
            <person name="Catcheside P."/>
            <person name="Chovatia M."/>
            <person name="Cooper J."/>
            <person name="Damon W."/>
            <person name="Desjardin D."/>
            <person name="Finy P."/>
            <person name="Geml J."/>
            <person name="Haridas S."/>
            <person name="Hughes K."/>
            <person name="Justo A."/>
            <person name="Karasinski D."/>
            <person name="Kautmanova I."/>
            <person name="Kiss B."/>
            <person name="Kocsube S."/>
            <person name="Kotiranta H."/>
            <person name="LaButti K.M."/>
            <person name="Lechner B.E."/>
            <person name="Liimatainen K."/>
            <person name="Lipzen A."/>
            <person name="Lukacs Z."/>
            <person name="Mihaltcheva S."/>
            <person name="Morgado L.N."/>
            <person name="Niskanen T."/>
            <person name="Noordeloos M.E."/>
            <person name="Ohm R.A."/>
            <person name="Ortiz-Santana B."/>
            <person name="Ovrebo C."/>
            <person name="Racz N."/>
            <person name="Riley R."/>
            <person name="Savchenko A."/>
            <person name="Shiryaev A."/>
            <person name="Soop K."/>
            <person name="Spirin V."/>
            <person name="Szebenyi C."/>
            <person name="Tomsovsky M."/>
            <person name="Tulloss R.E."/>
            <person name="Uehling J."/>
            <person name="Grigoriev I.V."/>
            <person name="Vagvolgyi C."/>
            <person name="Papp T."/>
            <person name="Martin F.M."/>
            <person name="Miettinen O."/>
            <person name="Hibbett D.S."/>
            <person name="Nagy L.G."/>
        </authorList>
    </citation>
    <scope>NUCLEOTIDE SEQUENCE [LARGE SCALE GENOMIC DNA]</scope>
    <source>
        <strain evidence="1 2">FP101781</strain>
    </source>
</reference>
<gene>
    <name evidence="1" type="ORF">FA13DRAFT_1740135</name>
</gene>
<keyword evidence="2" id="KW-1185">Reference proteome</keyword>
<accession>A0A4Y7SQ62</accession>
<sequence>MVPTLWTTKAPSTYPLSSEQSLIELPRGSVYDYLVLGTLGPRKDALEYFQFVGV</sequence>
<proteinExistence type="predicted"/>
<evidence type="ECO:0000313" key="1">
    <source>
        <dbReference type="EMBL" id="TEB23369.1"/>
    </source>
</evidence>
<organism evidence="1 2">
    <name type="scientific">Coprinellus micaceus</name>
    <name type="common">Glistening ink-cap mushroom</name>
    <name type="synonym">Coprinus micaceus</name>
    <dbReference type="NCBI Taxonomy" id="71717"/>
    <lineage>
        <taxon>Eukaryota</taxon>
        <taxon>Fungi</taxon>
        <taxon>Dikarya</taxon>
        <taxon>Basidiomycota</taxon>
        <taxon>Agaricomycotina</taxon>
        <taxon>Agaricomycetes</taxon>
        <taxon>Agaricomycetidae</taxon>
        <taxon>Agaricales</taxon>
        <taxon>Agaricineae</taxon>
        <taxon>Psathyrellaceae</taxon>
        <taxon>Coprinellus</taxon>
    </lineage>
</organism>